<organism evidence="3 4">
    <name type="scientific">Pristionchus fissidentatus</name>
    <dbReference type="NCBI Taxonomy" id="1538716"/>
    <lineage>
        <taxon>Eukaryota</taxon>
        <taxon>Metazoa</taxon>
        <taxon>Ecdysozoa</taxon>
        <taxon>Nematoda</taxon>
        <taxon>Chromadorea</taxon>
        <taxon>Rhabditida</taxon>
        <taxon>Rhabditina</taxon>
        <taxon>Diplogasteromorpha</taxon>
        <taxon>Diplogasteroidea</taxon>
        <taxon>Neodiplogasteridae</taxon>
        <taxon>Pristionchus</taxon>
    </lineage>
</organism>
<keyword evidence="4" id="KW-1185">Reference proteome</keyword>
<dbReference type="AlphaFoldDB" id="A0AAV5W913"/>
<evidence type="ECO:0000313" key="3">
    <source>
        <dbReference type="EMBL" id="GMT28297.1"/>
    </source>
</evidence>
<feature type="chain" id="PRO_5043686220" evidence="2">
    <location>
        <begin position="20"/>
        <end position="482"/>
    </location>
</feature>
<dbReference type="Proteomes" id="UP001432322">
    <property type="component" value="Unassembled WGS sequence"/>
</dbReference>
<evidence type="ECO:0000313" key="4">
    <source>
        <dbReference type="Proteomes" id="UP001432322"/>
    </source>
</evidence>
<sequence>FQMRILLLLISYLLVRASANCDSQPPADADYVVLAVGANRGPLTTILNEARDEGLIGLVMKSPKDQCDHSCLFTLEHYEAPHKYSSLVVRKELNEFVPLGYEKLVNRSTVYCARAEGGCGATVPVWRHFFLNGSGIYHTYTLEDSIIDGYTKEGAPLCFVWSQAAMDDEEGSGEIEALLTGERPTRDAAVKVCETAFVSKSKMEVLSEYKNNLTGSELDHLYTIKTSKELKGYNKTKDLGLILPSKESSCTCLVTLVQTLDNQTGVFHRIDHKLMREDAELNRIFEKYNVTGEKFYCAAEKGQCGASLPLYKHFDYIHIDSLITTSQTEIPPTSYRYPNEPLCWIWSFSYDPVEPTTKVTTTVKKTTEWDDDWRNTTRTPTTTTVRPTTVTRPANTTVLPTTVRANTTTVSTSTIRPNSTTVITSTRRPTTPSFNSTVRPTTPSPSMALDEIIVRMVRSAIGDASNWRDLVKAKLREISDQI</sequence>
<accession>A0AAV5W913</accession>
<reference evidence="3" key="1">
    <citation type="submission" date="2023-10" db="EMBL/GenBank/DDBJ databases">
        <title>Genome assembly of Pristionchus species.</title>
        <authorList>
            <person name="Yoshida K."/>
            <person name="Sommer R.J."/>
        </authorList>
    </citation>
    <scope>NUCLEOTIDE SEQUENCE</scope>
    <source>
        <strain evidence="3">RS5133</strain>
    </source>
</reference>
<keyword evidence="2" id="KW-0732">Signal</keyword>
<protein>
    <submittedName>
        <fullName evidence="3">Uncharacterized protein</fullName>
    </submittedName>
</protein>
<gene>
    <name evidence="3" type="ORF">PFISCL1PPCAC_19594</name>
</gene>
<evidence type="ECO:0000256" key="1">
    <source>
        <dbReference type="SAM" id="MobiDB-lite"/>
    </source>
</evidence>
<proteinExistence type="predicted"/>
<feature type="non-terminal residue" evidence="3">
    <location>
        <position position="1"/>
    </location>
</feature>
<feature type="signal peptide" evidence="2">
    <location>
        <begin position="1"/>
        <end position="19"/>
    </location>
</feature>
<name>A0AAV5W913_9BILA</name>
<evidence type="ECO:0000256" key="2">
    <source>
        <dbReference type="SAM" id="SignalP"/>
    </source>
</evidence>
<feature type="compositionally biased region" description="Low complexity" evidence="1">
    <location>
        <begin position="411"/>
        <end position="437"/>
    </location>
</feature>
<dbReference type="EMBL" id="BTSY01000005">
    <property type="protein sequence ID" value="GMT28297.1"/>
    <property type="molecule type" value="Genomic_DNA"/>
</dbReference>
<comment type="caution">
    <text evidence="3">The sequence shown here is derived from an EMBL/GenBank/DDBJ whole genome shotgun (WGS) entry which is preliminary data.</text>
</comment>
<feature type="region of interest" description="Disordered" evidence="1">
    <location>
        <begin position="411"/>
        <end position="445"/>
    </location>
</feature>